<evidence type="ECO:0000313" key="1">
    <source>
        <dbReference type="EMBL" id="KAJ1137591.1"/>
    </source>
</evidence>
<organism evidence="1 2">
    <name type="scientific">Pleurodeles waltl</name>
    <name type="common">Iberian ribbed newt</name>
    <dbReference type="NCBI Taxonomy" id="8319"/>
    <lineage>
        <taxon>Eukaryota</taxon>
        <taxon>Metazoa</taxon>
        <taxon>Chordata</taxon>
        <taxon>Craniata</taxon>
        <taxon>Vertebrata</taxon>
        <taxon>Euteleostomi</taxon>
        <taxon>Amphibia</taxon>
        <taxon>Batrachia</taxon>
        <taxon>Caudata</taxon>
        <taxon>Salamandroidea</taxon>
        <taxon>Salamandridae</taxon>
        <taxon>Pleurodelinae</taxon>
        <taxon>Pleurodeles</taxon>
    </lineage>
</organism>
<gene>
    <name evidence="1" type="ORF">NDU88_003989</name>
</gene>
<dbReference type="EMBL" id="JANPWB010000010">
    <property type="protein sequence ID" value="KAJ1137591.1"/>
    <property type="molecule type" value="Genomic_DNA"/>
</dbReference>
<name>A0AAV7QDL1_PLEWA</name>
<proteinExistence type="predicted"/>
<reference evidence="1" key="1">
    <citation type="journal article" date="2022" name="bioRxiv">
        <title>Sequencing and chromosome-scale assembly of the giantPleurodeles waltlgenome.</title>
        <authorList>
            <person name="Brown T."/>
            <person name="Elewa A."/>
            <person name="Iarovenko S."/>
            <person name="Subramanian E."/>
            <person name="Araus A.J."/>
            <person name="Petzold A."/>
            <person name="Susuki M."/>
            <person name="Suzuki K.-i.T."/>
            <person name="Hayashi T."/>
            <person name="Toyoda A."/>
            <person name="Oliveira C."/>
            <person name="Osipova E."/>
            <person name="Leigh N.D."/>
            <person name="Simon A."/>
            <person name="Yun M.H."/>
        </authorList>
    </citation>
    <scope>NUCLEOTIDE SEQUENCE</scope>
    <source>
        <strain evidence="1">20211129_DDA</strain>
        <tissue evidence="1">Liver</tissue>
    </source>
</reference>
<comment type="caution">
    <text evidence="1">The sequence shown here is derived from an EMBL/GenBank/DDBJ whole genome shotgun (WGS) entry which is preliminary data.</text>
</comment>
<dbReference type="AlphaFoldDB" id="A0AAV7QDL1"/>
<sequence length="124" mass="13665">MVPDTLALHALHALHVLHKGKDRYCLIFKWPCGRQRPGSTHLRSVVMQTDRGPIVSQGRESQRQYETALRFDMFITPKTAPRRTSTTICGRCGAVRACGAASLVVSVVSGNLRRSRHVSAARAA</sequence>
<keyword evidence="2" id="KW-1185">Reference proteome</keyword>
<dbReference type="Proteomes" id="UP001066276">
    <property type="component" value="Chromosome 6"/>
</dbReference>
<protein>
    <submittedName>
        <fullName evidence="1">Uncharacterized protein</fullName>
    </submittedName>
</protein>
<accession>A0AAV7QDL1</accession>
<evidence type="ECO:0000313" key="2">
    <source>
        <dbReference type="Proteomes" id="UP001066276"/>
    </source>
</evidence>